<dbReference type="EC" id="3.4.-.-" evidence="4"/>
<evidence type="ECO:0000256" key="1">
    <source>
        <dbReference type="ARBA" id="ARBA00022729"/>
    </source>
</evidence>
<reference evidence="4 5" key="1">
    <citation type="submission" date="2023-07" db="EMBL/GenBank/DDBJ databases">
        <title>Description of novel actinomycetes strains, isolated from tidal flat sediment.</title>
        <authorList>
            <person name="Lu C."/>
        </authorList>
    </citation>
    <scope>NUCLEOTIDE SEQUENCE [LARGE SCALE GENOMIC DNA]</scope>
    <source>
        <strain evidence="4 5">SYSU T00b441</strain>
    </source>
</reference>
<evidence type="ECO:0000313" key="5">
    <source>
        <dbReference type="Proteomes" id="UP001232536"/>
    </source>
</evidence>
<comment type="caution">
    <text evidence="4">The sequence shown here is derived from an EMBL/GenBank/DDBJ whole genome shotgun (WGS) entry which is preliminary data.</text>
</comment>
<keyword evidence="4" id="KW-0378">Hydrolase</keyword>
<dbReference type="PANTHER" id="PTHR21666:SF289">
    <property type="entry name" value="L-ALA--D-GLU ENDOPEPTIDASE"/>
    <property type="match status" value="1"/>
</dbReference>
<evidence type="ECO:0000256" key="2">
    <source>
        <dbReference type="SAM" id="SignalP"/>
    </source>
</evidence>
<sequence>MTRRAAVAVALAAACTIQAGAPTPGAVPAPTSSCCRPPTPGPVTALFDPPEVPWARGHRGVDLAAAVGDTIRSPADGVVTYAGAVAGRGVVTVRHTDGLRSSVEPVEPSVRVGDVVGAGAVLGTLQSRPGHRGVHWGVRVGTRYLDPLDLLPGRAVVLLPVDAA</sequence>
<dbReference type="EMBL" id="JAUQYP010000001">
    <property type="protein sequence ID" value="MDO8107339.1"/>
    <property type="molecule type" value="Genomic_DNA"/>
</dbReference>
<dbReference type="CDD" id="cd12797">
    <property type="entry name" value="M23_peptidase"/>
    <property type="match status" value="1"/>
</dbReference>
<dbReference type="SUPFAM" id="SSF51261">
    <property type="entry name" value="Duplicated hybrid motif"/>
    <property type="match status" value="1"/>
</dbReference>
<name>A0ABT9D8W9_9CELL</name>
<evidence type="ECO:0000259" key="3">
    <source>
        <dbReference type="Pfam" id="PF01551"/>
    </source>
</evidence>
<accession>A0ABT9D8W9</accession>
<dbReference type="RefSeq" id="WP_304600968.1">
    <property type="nucleotide sequence ID" value="NZ_JAUQYP010000001.1"/>
</dbReference>
<dbReference type="InterPro" id="IPR011055">
    <property type="entry name" value="Dup_hybrid_motif"/>
</dbReference>
<dbReference type="InterPro" id="IPR050570">
    <property type="entry name" value="Cell_wall_metabolism_enzyme"/>
</dbReference>
<organism evidence="4 5">
    <name type="scientific">Actinotalea lenta</name>
    <dbReference type="NCBI Taxonomy" id="3064654"/>
    <lineage>
        <taxon>Bacteria</taxon>
        <taxon>Bacillati</taxon>
        <taxon>Actinomycetota</taxon>
        <taxon>Actinomycetes</taxon>
        <taxon>Micrococcales</taxon>
        <taxon>Cellulomonadaceae</taxon>
        <taxon>Actinotalea</taxon>
    </lineage>
</organism>
<feature type="domain" description="M23ase beta-sheet core" evidence="3">
    <location>
        <begin position="57"/>
        <end position="147"/>
    </location>
</feature>
<dbReference type="PROSITE" id="PS51257">
    <property type="entry name" value="PROKAR_LIPOPROTEIN"/>
    <property type="match status" value="1"/>
</dbReference>
<dbReference type="GO" id="GO:0016787">
    <property type="term" value="F:hydrolase activity"/>
    <property type="evidence" value="ECO:0007669"/>
    <property type="project" value="UniProtKB-KW"/>
</dbReference>
<evidence type="ECO:0000313" key="4">
    <source>
        <dbReference type="EMBL" id="MDO8107339.1"/>
    </source>
</evidence>
<dbReference type="InterPro" id="IPR016047">
    <property type="entry name" value="M23ase_b-sheet_dom"/>
</dbReference>
<dbReference type="Gene3D" id="2.70.70.10">
    <property type="entry name" value="Glucose Permease (Domain IIA)"/>
    <property type="match status" value="1"/>
</dbReference>
<dbReference type="PANTHER" id="PTHR21666">
    <property type="entry name" value="PEPTIDASE-RELATED"/>
    <property type="match status" value="1"/>
</dbReference>
<keyword evidence="5" id="KW-1185">Reference proteome</keyword>
<dbReference type="Proteomes" id="UP001232536">
    <property type="component" value="Unassembled WGS sequence"/>
</dbReference>
<keyword evidence="1 2" id="KW-0732">Signal</keyword>
<proteinExistence type="predicted"/>
<dbReference type="Pfam" id="PF01551">
    <property type="entry name" value="Peptidase_M23"/>
    <property type="match status" value="1"/>
</dbReference>
<feature type="signal peptide" evidence="2">
    <location>
        <begin position="1"/>
        <end position="21"/>
    </location>
</feature>
<protein>
    <submittedName>
        <fullName evidence="4">M23 family metallopeptidase</fullName>
        <ecNumber evidence="4">3.4.-.-</ecNumber>
    </submittedName>
</protein>
<gene>
    <name evidence="4" type="ORF">Q6348_09045</name>
</gene>
<feature type="chain" id="PRO_5047493045" evidence="2">
    <location>
        <begin position="22"/>
        <end position="164"/>
    </location>
</feature>